<dbReference type="PANTHER" id="PTHR33336:SF3">
    <property type="entry name" value="ABM DOMAIN-CONTAINING PROTEIN"/>
    <property type="match status" value="1"/>
</dbReference>
<dbReference type="Gene3D" id="3.30.70.100">
    <property type="match status" value="1"/>
</dbReference>
<dbReference type="OrthoDB" id="287932at2"/>
<name>A0A1B1MW07_9BACL</name>
<gene>
    <name evidence="2" type="ORF">AWM70_01145</name>
</gene>
<dbReference type="RefSeq" id="WP_068693622.1">
    <property type="nucleotide sequence ID" value="NZ_CP014167.1"/>
</dbReference>
<proteinExistence type="predicted"/>
<dbReference type="GO" id="GO:0003824">
    <property type="term" value="F:catalytic activity"/>
    <property type="evidence" value="ECO:0007669"/>
    <property type="project" value="TreeGrafter"/>
</dbReference>
<dbReference type="InterPro" id="IPR007138">
    <property type="entry name" value="ABM_dom"/>
</dbReference>
<accession>A0A1B1MW07</accession>
<dbReference type="STRING" id="1462996.AWM70_01145"/>
<evidence type="ECO:0000313" key="2">
    <source>
        <dbReference type="EMBL" id="ANS73358.1"/>
    </source>
</evidence>
<evidence type="ECO:0000313" key="3">
    <source>
        <dbReference type="Proteomes" id="UP000092573"/>
    </source>
</evidence>
<evidence type="ECO:0000259" key="1">
    <source>
        <dbReference type="PROSITE" id="PS51725"/>
    </source>
</evidence>
<protein>
    <recommendedName>
        <fullName evidence="1">ABM domain-containing protein</fullName>
    </recommendedName>
</protein>
<dbReference type="InterPro" id="IPR050744">
    <property type="entry name" value="AI-2_Isomerase_LsrG"/>
</dbReference>
<dbReference type="SUPFAM" id="SSF54909">
    <property type="entry name" value="Dimeric alpha+beta barrel"/>
    <property type="match status" value="1"/>
</dbReference>
<dbReference type="Pfam" id="PF03992">
    <property type="entry name" value="ABM"/>
    <property type="match status" value="1"/>
</dbReference>
<dbReference type="KEGG" id="pyg:AWM70_01145"/>
<dbReference type="Proteomes" id="UP000092573">
    <property type="component" value="Chromosome"/>
</dbReference>
<reference evidence="2 3" key="1">
    <citation type="submission" date="2016-01" db="EMBL/GenBank/DDBJ databases">
        <title>Complete Genome Sequence of Paenibacillus yonginensis DCY84, a novel Plant Growth-Promoting Bacteria with Elicitation of Induced Systemic Resistance.</title>
        <authorList>
            <person name="Kim Y.J."/>
            <person name="Yang D.C."/>
            <person name="Sukweenadhi J."/>
        </authorList>
    </citation>
    <scope>NUCLEOTIDE SEQUENCE [LARGE SCALE GENOMIC DNA]</scope>
    <source>
        <strain evidence="2 3">DCY84</strain>
    </source>
</reference>
<keyword evidence="3" id="KW-1185">Reference proteome</keyword>
<organism evidence="2 3">
    <name type="scientific">Paenibacillus yonginensis</name>
    <dbReference type="NCBI Taxonomy" id="1462996"/>
    <lineage>
        <taxon>Bacteria</taxon>
        <taxon>Bacillati</taxon>
        <taxon>Bacillota</taxon>
        <taxon>Bacilli</taxon>
        <taxon>Bacillales</taxon>
        <taxon>Paenibacillaceae</taxon>
        <taxon>Paenibacillus</taxon>
    </lineage>
</organism>
<sequence length="102" mass="11656">MIMIQAHLYVHPSERDDFLEQAGLLQRKTREEAGNLYCLLYEAVEDPNTFVLIEKWEDQEAVNRHNNTDHFVGFFQIVDGYLVKPVKAEVHEIPDAGAEAAG</sequence>
<feature type="domain" description="ABM" evidence="1">
    <location>
        <begin position="2"/>
        <end position="90"/>
    </location>
</feature>
<dbReference type="PROSITE" id="PS51725">
    <property type="entry name" value="ABM"/>
    <property type="match status" value="1"/>
</dbReference>
<dbReference type="EMBL" id="CP014167">
    <property type="protein sequence ID" value="ANS73358.1"/>
    <property type="molecule type" value="Genomic_DNA"/>
</dbReference>
<dbReference type="InterPro" id="IPR011008">
    <property type="entry name" value="Dimeric_a/b-barrel"/>
</dbReference>
<dbReference type="PANTHER" id="PTHR33336">
    <property type="entry name" value="QUINOL MONOOXYGENASE YGIN-RELATED"/>
    <property type="match status" value="1"/>
</dbReference>
<dbReference type="AlphaFoldDB" id="A0A1B1MW07"/>